<keyword evidence="11" id="KW-0808">Transferase</keyword>
<dbReference type="Proteomes" id="UP000283530">
    <property type="component" value="Unassembled WGS sequence"/>
</dbReference>
<proteinExistence type="predicted"/>
<dbReference type="InterPro" id="IPR032872">
    <property type="entry name" value="WAK_assoc_C"/>
</dbReference>
<keyword evidence="4" id="KW-0732">Signal</keyword>
<reference evidence="11 12" key="1">
    <citation type="journal article" date="2019" name="Nat. Plants">
        <title>Stout camphor tree genome fills gaps in understanding of flowering plant genome evolution.</title>
        <authorList>
            <person name="Chaw S.M."/>
            <person name="Liu Y.C."/>
            <person name="Wu Y.W."/>
            <person name="Wang H.Y."/>
            <person name="Lin C.I."/>
            <person name="Wu C.S."/>
            <person name="Ke H.M."/>
            <person name="Chang L.Y."/>
            <person name="Hsu C.Y."/>
            <person name="Yang H.T."/>
            <person name="Sudianto E."/>
            <person name="Hsu M.H."/>
            <person name="Wu K.P."/>
            <person name="Wang L.N."/>
            <person name="Leebens-Mack J.H."/>
            <person name="Tsai I.J."/>
        </authorList>
    </citation>
    <scope>NUCLEOTIDE SEQUENCE [LARGE SCALE GENOMIC DNA]</scope>
    <source>
        <strain evidence="12">cv. Chaw 1501</strain>
        <tissue evidence="11">Young leaves</tissue>
    </source>
</reference>
<dbReference type="OrthoDB" id="544400at2759"/>
<dbReference type="Pfam" id="PF14380">
    <property type="entry name" value="WAK_assoc"/>
    <property type="match status" value="1"/>
</dbReference>
<evidence type="ECO:0000313" key="12">
    <source>
        <dbReference type="Proteomes" id="UP000283530"/>
    </source>
</evidence>
<keyword evidence="2" id="KW-0723">Serine/threonine-protein kinase</keyword>
<keyword evidence="8" id="KW-0067">ATP-binding</keyword>
<evidence type="ECO:0000259" key="10">
    <source>
        <dbReference type="Pfam" id="PF14380"/>
    </source>
</evidence>
<dbReference type="PANTHER" id="PTHR27009">
    <property type="entry name" value="RUST RESISTANCE KINASE LR10-RELATED"/>
    <property type="match status" value="1"/>
</dbReference>
<comment type="subcellular location">
    <subcellularLocation>
        <location evidence="1">Membrane</location>
        <topology evidence="1">Single-pass type I membrane protein</topology>
    </subcellularLocation>
</comment>
<accession>A0A443NU73</accession>
<gene>
    <name evidence="11" type="ORF">CKAN_01076100</name>
</gene>
<dbReference type="PROSITE" id="PS00107">
    <property type="entry name" value="PROTEIN_KINASE_ATP"/>
    <property type="match status" value="1"/>
</dbReference>
<dbReference type="GO" id="GO:0004674">
    <property type="term" value="F:protein serine/threonine kinase activity"/>
    <property type="evidence" value="ECO:0007669"/>
    <property type="project" value="UniProtKB-KW"/>
</dbReference>
<evidence type="ECO:0000256" key="5">
    <source>
        <dbReference type="ARBA" id="ARBA00022989"/>
    </source>
</evidence>
<dbReference type="AlphaFoldDB" id="A0A443NU73"/>
<feature type="transmembrane region" description="Helical" evidence="9">
    <location>
        <begin position="68"/>
        <end position="87"/>
    </location>
</feature>
<keyword evidence="12" id="KW-1185">Reference proteome</keyword>
<evidence type="ECO:0000256" key="4">
    <source>
        <dbReference type="ARBA" id="ARBA00022729"/>
    </source>
</evidence>
<dbReference type="EMBL" id="QPKB01000004">
    <property type="protein sequence ID" value="RWR82052.1"/>
    <property type="molecule type" value="Genomic_DNA"/>
</dbReference>
<evidence type="ECO:0000256" key="1">
    <source>
        <dbReference type="ARBA" id="ARBA00004479"/>
    </source>
</evidence>
<evidence type="ECO:0000256" key="7">
    <source>
        <dbReference type="ARBA" id="ARBA00023180"/>
    </source>
</evidence>
<dbReference type="GO" id="GO:0005524">
    <property type="term" value="F:ATP binding"/>
    <property type="evidence" value="ECO:0007669"/>
    <property type="project" value="UniProtKB-UniRule"/>
</dbReference>
<dbReference type="InterPro" id="IPR011009">
    <property type="entry name" value="Kinase-like_dom_sf"/>
</dbReference>
<evidence type="ECO:0000313" key="11">
    <source>
        <dbReference type="EMBL" id="RWR82052.1"/>
    </source>
</evidence>
<feature type="domain" description="Wall-associated receptor kinase C-terminal" evidence="10">
    <location>
        <begin position="9"/>
        <end position="58"/>
    </location>
</feature>
<keyword evidence="5 9" id="KW-1133">Transmembrane helix</keyword>
<dbReference type="InterPro" id="IPR017441">
    <property type="entry name" value="Protein_kinase_ATP_BS"/>
</dbReference>
<evidence type="ECO:0000256" key="8">
    <source>
        <dbReference type="PROSITE-ProRule" id="PRU10141"/>
    </source>
</evidence>
<dbReference type="Gene3D" id="3.30.200.20">
    <property type="entry name" value="Phosphorylase Kinase, domain 1"/>
    <property type="match status" value="1"/>
</dbReference>
<dbReference type="SUPFAM" id="SSF56112">
    <property type="entry name" value="Protein kinase-like (PK-like)"/>
    <property type="match status" value="1"/>
</dbReference>
<protein>
    <submittedName>
        <fullName evidence="11">LEAF RUST 10 DISEASE-RESISTANCE LOCUS RECEPTOR-LIKE PROTEIN KINASE-like protein 2.4 isoform X2</fullName>
    </submittedName>
</protein>
<keyword evidence="11" id="KW-0418">Kinase</keyword>
<organism evidence="11 12">
    <name type="scientific">Cinnamomum micranthum f. kanehirae</name>
    <dbReference type="NCBI Taxonomy" id="337451"/>
    <lineage>
        <taxon>Eukaryota</taxon>
        <taxon>Viridiplantae</taxon>
        <taxon>Streptophyta</taxon>
        <taxon>Embryophyta</taxon>
        <taxon>Tracheophyta</taxon>
        <taxon>Spermatophyta</taxon>
        <taxon>Magnoliopsida</taxon>
        <taxon>Magnoliidae</taxon>
        <taxon>Laurales</taxon>
        <taxon>Lauraceae</taxon>
        <taxon>Cinnamomum</taxon>
    </lineage>
</organism>
<evidence type="ECO:0000256" key="6">
    <source>
        <dbReference type="ARBA" id="ARBA00023136"/>
    </source>
</evidence>
<keyword evidence="7" id="KW-0325">Glycoprotein</keyword>
<feature type="binding site" evidence="8">
    <location>
        <position position="162"/>
    </location>
    <ligand>
        <name>ATP</name>
        <dbReference type="ChEBI" id="CHEBI:30616"/>
    </ligand>
</feature>
<keyword evidence="3 9" id="KW-0812">Transmembrane</keyword>
<dbReference type="GO" id="GO:0016020">
    <property type="term" value="C:membrane"/>
    <property type="evidence" value="ECO:0007669"/>
    <property type="project" value="UniProtKB-SubCell"/>
</dbReference>
<dbReference type="InterPro" id="IPR045874">
    <property type="entry name" value="LRK10/LRL21-25-like"/>
</dbReference>
<evidence type="ECO:0000256" key="9">
    <source>
        <dbReference type="SAM" id="Phobius"/>
    </source>
</evidence>
<sequence>MHQLLSNPDYWNDVLRGGFEVTWSAIDPDHRCWDCVQSNGHCGYNVDPPTNPTCYCKGKQHHYMCPPAGAITGFILTCCFVFILCLVRKLPSDNSIFFWKKKTPDSRNVEAFLENYGSLAPKRYRYSELKKMTNSFKDNLGHGGYGSVFKGNLKDGRPVAVKSKAEEDIGRKMVLVGLWCIQTDPTIRPSMTRVVEMLEGSLGSLEMPPKPYLCSPSRSCSSTT</sequence>
<name>A0A443NU73_9MAGN</name>
<keyword evidence="8" id="KW-0547">Nucleotide-binding</keyword>
<evidence type="ECO:0000256" key="2">
    <source>
        <dbReference type="ARBA" id="ARBA00022527"/>
    </source>
</evidence>
<dbReference type="STRING" id="337451.A0A443NU73"/>
<evidence type="ECO:0000256" key="3">
    <source>
        <dbReference type="ARBA" id="ARBA00022692"/>
    </source>
</evidence>
<keyword evidence="11" id="KW-0675">Receptor</keyword>
<comment type="caution">
    <text evidence="11">The sequence shown here is derived from an EMBL/GenBank/DDBJ whole genome shotgun (WGS) entry which is preliminary data.</text>
</comment>
<keyword evidence="6 9" id="KW-0472">Membrane</keyword>